<proteinExistence type="predicted"/>
<sequence>ALENLVSRLTAGVAQAASVNIVEKPPEKFILRIKNNDIYHIKPFGKVLISNIFGKKVGETEIPQRTILPGQIRKFPIEFFPETPNYLKWLPTSIANFLVQNFFVGKYQAKIALEAKSPLSAEILKPGTTSILTFFSLPWKFWLIFLVILGTLIFFSLKYRSRVIKAARILISNRK</sequence>
<gene>
    <name evidence="2" type="ORF">S03H2_59430</name>
</gene>
<reference evidence="2" key="1">
    <citation type="journal article" date="2014" name="Front. Microbiol.">
        <title>High frequency of phylogenetically diverse reductive dehalogenase-homologous genes in deep subseafloor sedimentary metagenomes.</title>
        <authorList>
            <person name="Kawai M."/>
            <person name="Futagami T."/>
            <person name="Toyoda A."/>
            <person name="Takaki Y."/>
            <person name="Nishi S."/>
            <person name="Hori S."/>
            <person name="Arai W."/>
            <person name="Tsubouchi T."/>
            <person name="Morono Y."/>
            <person name="Uchiyama I."/>
            <person name="Ito T."/>
            <person name="Fujiyama A."/>
            <person name="Inagaki F."/>
            <person name="Takami H."/>
        </authorList>
    </citation>
    <scope>NUCLEOTIDE SEQUENCE</scope>
    <source>
        <strain evidence="2">Expedition CK06-06</strain>
    </source>
</reference>
<keyword evidence="1" id="KW-0472">Membrane</keyword>
<organism evidence="2">
    <name type="scientific">marine sediment metagenome</name>
    <dbReference type="NCBI Taxonomy" id="412755"/>
    <lineage>
        <taxon>unclassified sequences</taxon>
        <taxon>metagenomes</taxon>
        <taxon>ecological metagenomes</taxon>
    </lineage>
</organism>
<evidence type="ECO:0000313" key="2">
    <source>
        <dbReference type="EMBL" id="GAH82195.1"/>
    </source>
</evidence>
<dbReference type="AlphaFoldDB" id="X1JL37"/>
<protein>
    <submittedName>
        <fullName evidence="2">Uncharacterized protein</fullName>
    </submittedName>
</protein>
<evidence type="ECO:0000256" key="1">
    <source>
        <dbReference type="SAM" id="Phobius"/>
    </source>
</evidence>
<feature type="transmembrane region" description="Helical" evidence="1">
    <location>
        <begin position="139"/>
        <end position="157"/>
    </location>
</feature>
<feature type="non-terminal residue" evidence="2">
    <location>
        <position position="1"/>
    </location>
</feature>
<comment type="caution">
    <text evidence="2">The sequence shown here is derived from an EMBL/GenBank/DDBJ whole genome shotgun (WGS) entry which is preliminary data.</text>
</comment>
<keyword evidence="1" id="KW-1133">Transmembrane helix</keyword>
<name>X1JL37_9ZZZZ</name>
<dbReference type="EMBL" id="BARU01038216">
    <property type="protein sequence ID" value="GAH82195.1"/>
    <property type="molecule type" value="Genomic_DNA"/>
</dbReference>
<accession>X1JL37</accession>
<keyword evidence="1" id="KW-0812">Transmembrane</keyword>